<dbReference type="InterPro" id="IPR049704">
    <property type="entry name" value="Aminotrans_3_PPA_site"/>
</dbReference>
<name>A0ABM8E2P2_9MICO</name>
<dbReference type="EMBL" id="AP027141">
    <property type="protein sequence ID" value="BDV32238.1"/>
    <property type="molecule type" value="Genomic_DNA"/>
</dbReference>
<reference evidence="17 18" key="1">
    <citation type="submission" date="2022-12" db="EMBL/GenBank/DDBJ databases">
        <title>Microbacterium terricola strain KV-448 chromosome, complete genome.</title>
        <authorList>
            <person name="Oshima T."/>
            <person name="Moriya T."/>
            <person name="Bessho Y."/>
        </authorList>
    </citation>
    <scope>NUCLEOTIDE SEQUENCE [LARGE SCALE GENOMIC DNA]</scope>
    <source>
        <strain evidence="17 18">KV-448</strain>
    </source>
</reference>
<dbReference type="InterPro" id="IPR015422">
    <property type="entry name" value="PyrdxlP-dep_Trfase_small"/>
</dbReference>
<evidence type="ECO:0000256" key="16">
    <source>
        <dbReference type="RuleBase" id="RU003560"/>
    </source>
</evidence>
<dbReference type="InterPro" id="IPR015424">
    <property type="entry name" value="PyrdxlP-dep_Trfase"/>
</dbReference>
<keyword evidence="8" id="KW-0808">Transferase</keyword>
<evidence type="ECO:0000313" key="18">
    <source>
        <dbReference type="Proteomes" id="UP001317779"/>
    </source>
</evidence>
<dbReference type="Proteomes" id="UP001317779">
    <property type="component" value="Chromosome"/>
</dbReference>
<dbReference type="InterPro" id="IPR005814">
    <property type="entry name" value="Aminotrans_3"/>
</dbReference>
<organism evidence="17 18">
    <name type="scientific">Microbacterium terricola</name>
    <dbReference type="NCBI Taxonomy" id="344163"/>
    <lineage>
        <taxon>Bacteria</taxon>
        <taxon>Bacillati</taxon>
        <taxon>Actinomycetota</taxon>
        <taxon>Actinomycetes</taxon>
        <taxon>Micrococcales</taxon>
        <taxon>Microbacteriaceae</taxon>
        <taxon>Microbacterium</taxon>
    </lineage>
</organism>
<sequence length="448" mass="46827">MNTVVEQVRIREGGLPGSASAARADARARELPRGLGNAVPIFIERASGAILRDIDGNQFIDFASGIAVTSVGASHPRVVRAVQEQAALFTHTCFLVTEYDGYLGVAQRLNRLTPGDHAKKTALFSTGAEAVENAVKIARAHTGRAAVVVLDHAFHGRTLLAGTMTAKYKPYRGAGPAATDIHRAPAPYPYRWPGGAENAAEQSFARLTEMVETQIGAENVAAIVVEPVQGEGGVIVQPPGYLSAIRDYCTRHGIVMIADEIQAGLARTGAMFAVEHDGVIPDLITTAKALAAGLPLAAVTGRAEIMDAIAPGGLGGTYAGNPIACAAAIAALDVIVEEGLVDRARRIEELTRSALADAIAAPHVGEFRGRGAMLALEIVHPGGTRPDAETAAAIVARCHERGLLVLLSGTFGNVIRLLPPLVIDDDLLLEGMGILAEEVRRADELATA</sequence>
<dbReference type="RefSeq" id="WP_263797105.1">
    <property type="nucleotide sequence ID" value="NZ_AP027141.1"/>
</dbReference>
<evidence type="ECO:0000256" key="13">
    <source>
        <dbReference type="ARBA" id="ARBA00031787"/>
    </source>
</evidence>
<comment type="catalytic activity">
    <reaction evidence="1">
        <text>(S)-3-amino-2-methylpropanoate + 2-oxoglutarate = 2-methyl-3-oxopropanoate + L-glutamate</text>
        <dbReference type="Rhea" id="RHEA:13993"/>
        <dbReference type="ChEBI" id="CHEBI:16810"/>
        <dbReference type="ChEBI" id="CHEBI:29985"/>
        <dbReference type="ChEBI" id="CHEBI:57700"/>
        <dbReference type="ChEBI" id="CHEBI:58655"/>
        <dbReference type="EC" id="2.6.1.22"/>
    </reaction>
</comment>
<evidence type="ECO:0000256" key="9">
    <source>
        <dbReference type="ARBA" id="ARBA00022898"/>
    </source>
</evidence>
<dbReference type="EC" id="2.6.1.19" evidence="6"/>
<dbReference type="Pfam" id="PF00202">
    <property type="entry name" value="Aminotran_3"/>
    <property type="match status" value="1"/>
</dbReference>
<accession>A0ABM8E2P2</accession>
<evidence type="ECO:0000256" key="12">
    <source>
        <dbReference type="ARBA" id="ARBA00030857"/>
    </source>
</evidence>
<dbReference type="CDD" id="cd00610">
    <property type="entry name" value="OAT_like"/>
    <property type="match status" value="1"/>
</dbReference>
<evidence type="ECO:0000256" key="6">
    <source>
        <dbReference type="ARBA" id="ARBA00012912"/>
    </source>
</evidence>
<comment type="cofactor">
    <cofactor evidence="2">
        <name>pyridoxal 5'-phosphate</name>
        <dbReference type="ChEBI" id="CHEBI:597326"/>
    </cofactor>
</comment>
<evidence type="ECO:0000313" key="17">
    <source>
        <dbReference type="EMBL" id="BDV32238.1"/>
    </source>
</evidence>
<dbReference type="InterPro" id="IPR050103">
    <property type="entry name" value="Class-III_PLP-dep_AT"/>
</dbReference>
<evidence type="ECO:0000256" key="1">
    <source>
        <dbReference type="ARBA" id="ARBA00001750"/>
    </source>
</evidence>
<dbReference type="Gene3D" id="3.40.640.10">
    <property type="entry name" value="Type I PLP-dependent aspartate aminotransferase-like (Major domain)"/>
    <property type="match status" value="1"/>
</dbReference>
<evidence type="ECO:0000256" key="15">
    <source>
        <dbReference type="ARBA" id="ARBA00050054"/>
    </source>
</evidence>
<comment type="pathway">
    <text evidence="3">Amino-acid degradation; 4-aminobutanoate degradation.</text>
</comment>
<dbReference type="PIRSF" id="PIRSF000521">
    <property type="entry name" value="Transaminase_4ab_Lys_Orn"/>
    <property type="match status" value="1"/>
</dbReference>
<proteinExistence type="inferred from homology"/>
<comment type="catalytic activity">
    <reaction evidence="14">
        <text>4-aminobutanoate + 2-oxoglutarate = succinate semialdehyde + L-glutamate</text>
        <dbReference type="Rhea" id="RHEA:23352"/>
        <dbReference type="ChEBI" id="CHEBI:16810"/>
        <dbReference type="ChEBI" id="CHEBI:29985"/>
        <dbReference type="ChEBI" id="CHEBI:57706"/>
        <dbReference type="ChEBI" id="CHEBI:59888"/>
        <dbReference type="EC" id="2.6.1.19"/>
    </reaction>
</comment>
<evidence type="ECO:0000256" key="2">
    <source>
        <dbReference type="ARBA" id="ARBA00001933"/>
    </source>
</evidence>
<dbReference type="SUPFAM" id="SSF53383">
    <property type="entry name" value="PLP-dependent transferases"/>
    <property type="match status" value="1"/>
</dbReference>
<dbReference type="GO" id="GO:0008483">
    <property type="term" value="F:transaminase activity"/>
    <property type="evidence" value="ECO:0007669"/>
    <property type="project" value="UniProtKB-KW"/>
</dbReference>
<dbReference type="EC" id="2.6.1.22" evidence="5"/>
<dbReference type="InterPro" id="IPR004632">
    <property type="entry name" value="4NH2But_aminotransferase_bac"/>
</dbReference>
<dbReference type="PROSITE" id="PS00600">
    <property type="entry name" value="AA_TRANSFER_CLASS_3"/>
    <property type="match status" value="1"/>
</dbReference>
<evidence type="ECO:0000256" key="3">
    <source>
        <dbReference type="ARBA" id="ARBA00005176"/>
    </source>
</evidence>
<evidence type="ECO:0000256" key="5">
    <source>
        <dbReference type="ARBA" id="ARBA00012876"/>
    </source>
</evidence>
<evidence type="ECO:0000256" key="8">
    <source>
        <dbReference type="ARBA" id="ARBA00022679"/>
    </source>
</evidence>
<evidence type="ECO:0000256" key="14">
    <source>
        <dbReference type="ARBA" id="ARBA00048021"/>
    </source>
</evidence>
<keyword evidence="18" id="KW-1185">Reference proteome</keyword>
<dbReference type="NCBIfam" id="TIGR00700">
    <property type="entry name" value="GABAtrnsam"/>
    <property type="match status" value="1"/>
</dbReference>
<evidence type="ECO:0000256" key="4">
    <source>
        <dbReference type="ARBA" id="ARBA00008954"/>
    </source>
</evidence>
<dbReference type="PANTHER" id="PTHR11986">
    <property type="entry name" value="AMINOTRANSFERASE CLASS III"/>
    <property type="match status" value="1"/>
</dbReference>
<evidence type="ECO:0000256" key="7">
    <source>
        <dbReference type="ARBA" id="ARBA00022576"/>
    </source>
</evidence>
<comment type="similarity">
    <text evidence="4 16">Belongs to the class-III pyridoxal-phosphate-dependent aminotransferase family.</text>
</comment>
<keyword evidence="7 17" id="KW-0032">Aminotransferase</keyword>
<evidence type="ECO:0000256" key="11">
    <source>
        <dbReference type="ARBA" id="ARBA00030204"/>
    </source>
</evidence>
<gene>
    <name evidence="17" type="primary">gabT_2</name>
    <name evidence="17" type="ORF">Microterr_28980</name>
</gene>
<keyword evidence="9 16" id="KW-0663">Pyridoxal phosphate</keyword>
<dbReference type="InterPro" id="IPR015421">
    <property type="entry name" value="PyrdxlP-dep_Trfase_major"/>
</dbReference>
<dbReference type="Gene3D" id="3.90.1150.10">
    <property type="entry name" value="Aspartate Aminotransferase, domain 1"/>
    <property type="match status" value="1"/>
</dbReference>
<evidence type="ECO:0000256" key="10">
    <source>
        <dbReference type="ARBA" id="ARBA00029760"/>
    </source>
</evidence>
<protein>
    <recommendedName>
        <fullName evidence="12">(S)-3-amino-2-methylpropionate transaminase</fullName>
        <ecNumber evidence="6">2.6.1.19</ecNumber>
        <ecNumber evidence="5">2.6.1.22</ecNumber>
    </recommendedName>
    <alternativeName>
        <fullName evidence="13">GABA aminotransferase</fullName>
    </alternativeName>
    <alternativeName>
        <fullName evidence="11">Gamma-amino-N-butyrate transaminase</fullName>
    </alternativeName>
    <alternativeName>
        <fullName evidence="15">Glutamate:succinic semialdehyde transaminase</fullName>
    </alternativeName>
    <alternativeName>
        <fullName evidence="10">L-AIBAT</fullName>
    </alternativeName>
</protein>